<keyword evidence="2" id="KW-1185">Reference proteome</keyword>
<dbReference type="EMBL" id="MU118113">
    <property type="protein sequence ID" value="KAF9644919.1"/>
    <property type="molecule type" value="Genomic_DNA"/>
</dbReference>
<proteinExistence type="predicted"/>
<organism evidence="1 2">
    <name type="scientific">Thelephora ganbajun</name>
    <name type="common">Ganba fungus</name>
    <dbReference type="NCBI Taxonomy" id="370292"/>
    <lineage>
        <taxon>Eukaryota</taxon>
        <taxon>Fungi</taxon>
        <taxon>Dikarya</taxon>
        <taxon>Basidiomycota</taxon>
        <taxon>Agaricomycotina</taxon>
        <taxon>Agaricomycetes</taxon>
        <taxon>Thelephorales</taxon>
        <taxon>Thelephoraceae</taxon>
        <taxon>Thelephora</taxon>
    </lineage>
</organism>
<evidence type="ECO:0000313" key="1">
    <source>
        <dbReference type="EMBL" id="KAF9644919.1"/>
    </source>
</evidence>
<sequence length="266" mass="30350">MKDFPQELVDEVIGRLFDIVEKDNRWQGSSRRFCPGWHGISRYSLVSRAWVSPTQKHHFNHLHLDSPSATNRWRVRIPFDPTGVSRHVRKLVLGDLDLSDFEGFEAYMRAFIQVESLTVIDCTGVSLYVTMEWFLPMKSSMVELQVGELSATPLTITSLLAALPLLNCVEIYELRQSDNETTPPATTRIPFFEGANRLTLCSFDNRSCPEGLLDWIPPSARFGHLDIDTECALHHPDLVNQWLASSCETLTNLTIRWGEPCMCRPK</sequence>
<evidence type="ECO:0000313" key="2">
    <source>
        <dbReference type="Proteomes" id="UP000886501"/>
    </source>
</evidence>
<accession>A0ACB6Z5C1</accession>
<protein>
    <submittedName>
        <fullName evidence="1">Uncharacterized protein</fullName>
    </submittedName>
</protein>
<gene>
    <name evidence="1" type="ORF">BDM02DRAFT_829114</name>
</gene>
<comment type="caution">
    <text evidence="1">The sequence shown here is derived from an EMBL/GenBank/DDBJ whole genome shotgun (WGS) entry which is preliminary data.</text>
</comment>
<name>A0ACB6Z5C1_THEGA</name>
<dbReference type="Proteomes" id="UP000886501">
    <property type="component" value="Unassembled WGS sequence"/>
</dbReference>
<reference evidence="1" key="1">
    <citation type="submission" date="2019-10" db="EMBL/GenBank/DDBJ databases">
        <authorList>
            <consortium name="DOE Joint Genome Institute"/>
            <person name="Kuo A."/>
            <person name="Miyauchi S."/>
            <person name="Kiss E."/>
            <person name="Drula E."/>
            <person name="Kohler A."/>
            <person name="Sanchez-Garcia M."/>
            <person name="Andreopoulos B."/>
            <person name="Barry K.W."/>
            <person name="Bonito G."/>
            <person name="Buee M."/>
            <person name="Carver A."/>
            <person name="Chen C."/>
            <person name="Cichocki N."/>
            <person name="Clum A."/>
            <person name="Culley D."/>
            <person name="Crous P.W."/>
            <person name="Fauchery L."/>
            <person name="Girlanda M."/>
            <person name="Hayes R."/>
            <person name="Keri Z."/>
            <person name="Labutti K."/>
            <person name="Lipzen A."/>
            <person name="Lombard V."/>
            <person name="Magnuson J."/>
            <person name="Maillard F."/>
            <person name="Morin E."/>
            <person name="Murat C."/>
            <person name="Nolan M."/>
            <person name="Ohm R."/>
            <person name="Pangilinan J."/>
            <person name="Pereira M."/>
            <person name="Perotto S."/>
            <person name="Peter M."/>
            <person name="Riley R."/>
            <person name="Sitrit Y."/>
            <person name="Stielow B."/>
            <person name="Szollosi G."/>
            <person name="Zifcakova L."/>
            <person name="Stursova M."/>
            <person name="Spatafora J.W."/>
            <person name="Tedersoo L."/>
            <person name="Vaario L.-M."/>
            <person name="Yamada A."/>
            <person name="Yan M."/>
            <person name="Wang P."/>
            <person name="Xu J."/>
            <person name="Bruns T."/>
            <person name="Baldrian P."/>
            <person name="Vilgalys R."/>
            <person name="Henrissat B."/>
            <person name="Grigoriev I.V."/>
            <person name="Hibbett D."/>
            <person name="Nagy L.G."/>
            <person name="Martin F.M."/>
        </authorList>
    </citation>
    <scope>NUCLEOTIDE SEQUENCE</scope>
    <source>
        <strain evidence="1">P2</strain>
    </source>
</reference>
<reference evidence="1" key="2">
    <citation type="journal article" date="2020" name="Nat. Commun.">
        <title>Large-scale genome sequencing of mycorrhizal fungi provides insights into the early evolution of symbiotic traits.</title>
        <authorList>
            <person name="Miyauchi S."/>
            <person name="Kiss E."/>
            <person name="Kuo A."/>
            <person name="Drula E."/>
            <person name="Kohler A."/>
            <person name="Sanchez-Garcia M."/>
            <person name="Morin E."/>
            <person name="Andreopoulos B."/>
            <person name="Barry K.W."/>
            <person name="Bonito G."/>
            <person name="Buee M."/>
            <person name="Carver A."/>
            <person name="Chen C."/>
            <person name="Cichocki N."/>
            <person name="Clum A."/>
            <person name="Culley D."/>
            <person name="Crous P.W."/>
            <person name="Fauchery L."/>
            <person name="Girlanda M."/>
            <person name="Hayes R.D."/>
            <person name="Keri Z."/>
            <person name="LaButti K."/>
            <person name="Lipzen A."/>
            <person name="Lombard V."/>
            <person name="Magnuson J."/>
            <person name="Maillard F."/>
            <person name="Murat C."/>
            <person name="Nolan M."/>
            <person name="Ohm R.A."/>
            <person name="Pangilinan J."/>
            <person name="Pereira M.F."/>
            <person name="Perotto S."/>
            <person name="Peter M."/>
            <person name="Pfister S."/>
            <person name="Riley R."/>
            <person name="Sitrit Y."/>
            <person name="Stielow J.B."/>
            <person name="Szollosi G."/>
            <person name="Zifcakova L."/>
            <person name="Stursova M."/>
            <person name="Spatafora J.W."/>
            <person name="Tedersoo L."/>
            <person name="Vaario L.M."/>
            <person name="Yamada A."/>
            <person name="Yan M."/>
            <person name="Wang P."/>
            <person name="Xu J."/>
            <person name="Bruns T."/>
            <person name="Baldrian P."/>
            <person name="Vilgalys R."/>
            <person name="Dunand C."/>
            <person name="Henrissat B."/>
            <person name="Grigoriev I.V."/>
            <person name="Hibbett D."/>
            <person name="Nagy L.G."/>
            <person name="Martin F.M."/>
        </authorList>
    </citation>
    <scope>NUCLEOTIDE SEQUENCE</scope>
    <source>
        <strain evidence="1">P2</strain>
    </source>
</reference>